<dbReference type="CDD" id="cd06171">
    <property type="entry name" value="Sigma70_r4"/>
    <property type="match status" value="1"/>
</dbReference>
<dbReference type="Pfam" id="PF04542">
    <property type="entry name" value="Sigma70_r2"/>
    <property type="match status" value="1"/>
</dbReference>
<dbReference type="InterPro" id="IPR007627">
    <property type="entry name" value="RNA_pol_sigma70_r2"/>
</dbReference>
<name>A0ABT0M3T2_9RHOB</name>
<dbReference type="InterPro" id="IPR000943">
    <property type="entry name" value="RNA_pol_sigma70"/>
</dbReference>
<dbReference type="Gene3D" id="1.20.140.160">
    <property type="match status" value="1"/>
</dbReference>
<dbReference type="EMBL" id="JALZWP010000010">
    <property type="protein sequence ID" value="MCL1629308.1"/>
    <property type="molecule type" value="Genomic_DNA"/>
</dbReference>
<evidence type="ECO:0000256" key="4">
    <source>
        <dbReference type="ARBA" id="ARBA00023125"/>
    </source>
</evidence>
<keyword evidence="2 6" id="KW-0805">Transcription regulation</keyword>
<keyword evidence="9" id="KW-0548">Nucleotidyltransferase</keyword>
<keyword evidence="9" id="KW-0808">Transferase</keyword>
<evidence type="ECO:0000259" key="7">
    <source>
        <dbReference type="PROSITE" id="PS00715"/>
    </source>
</evidence>
<protein>
    <recommendedName>
        <fullName evidence="6">RNA polymerase sigma factor</fullName>
    </recommendedName>
</protein>
<dbReference type="Proteomes" id="UP001202550">
    <property type="component" value="Unassembled WGS sequence"/>
</dbReference>
<organism evidence="9 10">
    <name type="scientific">Roseinatronobacter domitianus</name>
    <dbReference type="NCBI Taxonomy" id="2940293"/>
    <lineage>
        <taxon>Bacteria</taxon>
        <taxon>Pseudomonadati</taxon>
        <taxon>Pseudomonadota</taxon>
        <taxon>Alphaproteobacteria</taxon>
        <taxon>Rhodobacterales</taxon>
        <taxon>Paracoccaceae</taxon>
        <taxon>Roseinatronobacter</taxon>
    </lineage>
</organism>
<dbReference type="SUPFAM" id="SSF88946">
    <property type="entry name" value="Sigma2 domain of RNA polymerase sigma factors"/>
    <property type="match status" value="1"/>
</dbReference>
<dbReference type="RefSeq" id="WP_249058947.1">
    <property type="nucleotide sequence ID" value="NZ_JALZWP010000010.1"/>
</dbReference>
<evidence type="ECO:0000259" key="8">
    <source>
        <dbReference type="PROSITE" id="PS00716"/>
    </source>
</evidence>
<evidence type="ECO:0000313" key="10">
    <source>
        <dbReference type="Proteomes" id="UP001202550"/>
    </source>
</evidence>
<dbReference type="PANTHER" id="PTHR30376">
    <property type="entry name" value="SIGMA FACTOR RPOH HEAT SHOCK RELATED"/>
    <property type="match status" value="1"/>
</dbReference>
<keyword evidence="5 6" id="KW-0804">Transcription</keyword>
<reference evidence="9 10" key="1">
    <citation type="submission" date="2022-05" db="EMBL/GenBank/DDBJ databases">
        <title>Seasonal and diel survey of microbial diversity of the Tyrrhenian coast.</title>
        <authorList>
            <person name="Gattoni G."/>
            <person name="Corral P."/>
        </authorList>
    </citation>
    <scope>NUCLEOTIDE SEQUENCE [LARGE SCALE GENOMIC DNA]</scope>
    <source>
        <strain evidence="9 10">V10</strain>
    </source>
</reference>
<dbReference type="PRINTS" id="PR00046">
    <property type="entry name" value="SIGMA70FCT"/>
</dbReference>
<dbReference type="NCBIfam" id="NF005693">
    <property type="entry name" value="PRK07500.1"/>
    <property type="match status" value="1"/>
</dbReference>
<dbReference type="NCBIfam" id="NF005143">
    <property type="entry name" value="PRK06596.1"/>
    <property type="match status" value="1"/>
</dbReference>
<dbReference type="InterPro" id="IPR007630">
    <property type="entry name" value="RNA_pol_sigma70_r4"/>
</dbReference>
<dbReference type="Gene3D" id="1.20.120.1810">
    <property type="match status" value="1"/>
</dbReference>
<dbReference type="InterPro" id="IPR013324">
    <property type="entry name" value="RNA_pol_sigma_r3/r4-like"/>
</dbReference>
<proteinExistence type="inferred from homology"/>
<dbReference type="PROSITE" id="PS00716">
    <property type="entry name" value="SIGMA70_2"/>
    <property type="match status" value="1"/>
</dbReference>
<dbReference type="SUPFAM" id="SSF88659">
    <property type="entry name" value="Sigma3 and sigma4 domains of RNA polymerase sigma factors"/>
    <property type="match status" value="1"/>
</dbReference>
<dbReference type="PANTHER" id="PTHR30376:SF3">
    <property type="entry name" value="RNA POLYMERASE SIGMA FACTOR RPOH"/>
    <property type="match status" value="1"/>
</dbReference>
<dbReference type="PROSITE" id="PS00715">
    <property type="entry name" value="SIGMA70_1"/>
    <property type="match status" value="1"/>
</dbReference>
<dbReference type="NCBIfam" id="TIGR02937">
    <property type="entry name" value="sigma70-ECF"/>
    <property type="match status" value="1"/>
</dbReference>
<evidence type="ECO:0000256" key="6">
    <source>
        <dbReference type="RuleBase" id="RU362124"/>
    </source>
</evidence>
<keyword evidence="3 6" id="KW-0731">Sigma factor</keyword>
<comment type="similarity">
    <text evidence="1 6">Belongs to the sigma-70 factor family.</text>
</comment>
<dbReference type="InterPro" id="IPR013325">
    <property type="entry name" value="RNA_pol_sigma_r2"/>
</dbReference>
<dbReference type="Pfam" id="PF04545">
    <property type="entry name" value="Sigma70_r4"/>
    <property type="match status" value="1"/>
</dbReference>
<comment type="function">
    <text evidence="6">Sigma factors are initiation factors that promote the attachment of RNA polymerase to specific initiation sites and are then released.</text>
</comment>
<accession>A0ABT0M3T2</accession>
<evidence type="ECO:0000256" key="2">
    <source>
        <dbReference type="ARBA" id="ARBA00023015"/>
    </source>
</evidence>
<sequence length="289" mass="33044">MTAAKFARDPHTSRFIRTAMATDMLDAETEHALALAWRDNRDERALHQLITAYTRLAVSVAGRFRRYGFPLDDLIQQGNLGLMRAAEKYDPDNGARFSTYAAWWIRASMQEYVMRNWSVVRTATNAAQKKLFFHLRRTLSKMDDGEVRHEAISASVARALDVPEEQVQIMLGRMAGHDLSLNTPQSGEEDGRDWMDAIADDTAPTEERVLEDLEERRRRKLLYGAVNTLPEREQRIIVERHLSESPRTLAEIGAEMGISKERVRQLEERALERVTRHVRKSGAPETLSA</sequence>
<dbReference type="GO" id="GO:0003899">
    <property type="term" value="F:DNA-directed RNA polymerase activity"/>
    <property type="evidence" value="ECO:0007669"/>
    <property type="project" value="UniProtKB-EC"/>
</dbReference>
<feature type="domain" description="RNA polymerase sigma-70" evidence="7">
    <location>
        <begin position="73"/>
        <end position="86"/>
    </location>
</feature>
<feature type="domain" description="RNA polymerase sigma-70" evidence="8">
    <location>
        <begin position="248"/>
        <end position="274"/>
    </location>
</feature>
<dbReference type="InterPro" id="IPR014284">
    <property type="entry name" value="RNA_pol_sigma-70_dom"/>
</dbReference>
<dbReference type="PIRSF" id="PIRSF000770">
    <property type="entry name" value="RNA_pol_sigma-SigE/K"/>
    <property type="match status" value="1"/>
</dbReference>
<evidence type="ECO:0000313" key="9">
    <source>
        <dbReference type="EMBL" id="MCL1629308.1"/>
    </source>
</evidence>
<comment type="caution">
    <text evidence="9">The sequence shown here is derived from an EMBL/GenBank/DDBJ whole genome shotgun (WGS) entry which is preliminary data.</text>
</comment>
<keyword evidence="4 6" id="KW-0238">DNA-binding</keyword>
<dbReference type="InterPro" id="IPR050813">
    <property type="entry name" value="Sigma-70_Factor"/>
</dbReference>
<gene>
    <name evidence="9" type="ORF">M3N55_11240</name>
</gene>
<evidence type="ECO:0000256" key="3">
    <source>
        <dbReference type="ARBA" id="ARBA00023082"/>
    </source>
</evidence>
<keyword evidence="10" id="KW-1185">Reference proteome</keyword>
<evidence type="ECO:0000256" key="5">
    <source>
        <dbReference type="ARBA" id="ARBA00023163"/>
    </source>
</evidence>
<evidence type="ECO:0000256" key="1">
    <source>
        <dbReference type="ARBA" id="ARBA00007788"/>
    </source>
</evidence>